<keyword evidence="5 8" id="KW-1133">Transmembrane helix</keyword>
<keyword evidence="4 8" id="KW-0812">Transmembrane</keyword>
<dbReference type="EMBL" id="JAYMYS010000003">
    <property type="protein sequence ID" value="KAK7399264.1"/>
    <property type="molecule type" value="Genomic_DNA"/>
</dbReference>
<accession>A0AAN9XMR7</accession>
<keyword evidence="6 8" id="KW-0472">Membrane</keyword>
<evidence type="ECO:0000313" key="12">
    <source>
        <dbReference type="Proteomes" id="UP001386955"/>
    </source>
</evidence>
<name>A0AAN9XMR7_PSOTE</name>
<dbReference type="InterPro" id="IPR039859">
    <property type="entry name" value="PFA4/ZDH16/20/ERF2-like"/>
</dbReference>
<feature type="transmembrane region" description="Helical" evidence="8">
    <location>
        <begin position="191"/>
        <end position="215"/>
    </location>
</feature>
<organism evidence="11 12">
    <name type="scientific">Psophocarpus tetragonolobus</name>
    <name type="common">Winged bean</name>
    <name type="synonym">Dolichos tetragonolobus</name>
    <dbReference type="NCBI Taxonomy" id="3891"/>
    <lineage>
        <taxon>Eukaryota</taxon>
        <taxon>Viridiplantae</taxon>
        <taxon>Streptophyta</taxon>
        <taxon>Embryophyta</taxon>
        <taxon>Tracheophyta</taxon>
        <taxon>Spermatophyta</taxon>
        <taxon>Magnoliopsida</taxon>
        <taxon>eudicotyledons</taxon>
        <taxon>Gunneridae</taxon>
        <taxon>Pentapetalae</taxon>
        <taxon>rosids</taxon>
        <taxon>fabids</taxon>
        <taxon>Fabales</taxon>
        <taxon>Fabaceae</taxon>
        <taxon>Papilionoideae</taxon>
        <taxon>50 kb inversion clade</taxon>
        <taxon>NPAAA clade</taxon>
        <taxon>indigoferoid/millettioid clade</taxon>
        <taxon>Phaseoleae</taxon>
        <taxon>Psophocarpus</taxon>
    </lineage>
</organism>
<keyword evidence="3 8" id="KW-0808">Transferase</keyword>
<keyword evidence="12" id="KW-1185">Reference proteome</keyword>
<dbReference type="PANTHER" id="PTHR22883">
    <property type="entry name" value="ZINC FINGER DHHC DOMAIN CONTAINING PROTEIN"/>
    <property type="match status" value="1"/>
</dbReference>
<feature type="transmembrane region" description="Helical" evidence="8">
    <location>
        <begin position="236"/>
        <end position="259"/>
    </location>
</feature>
<evidence type="ECO:0000256" key="7">
    <source>
        <dbReference type="ARBA" id="ARBA00023315"/>
    </source>
</evidence>
<comment type="caution">
    <text evidence="11">The sequence shown here is derived from an EMBL/GenBank/DDBJ whole genome shotgun (WGS) entry which is preliminary data.</text>
</comment>
<feature type="domain" description="Palmitoyltransferase DHHC" evidence="10">
    <location>
        <begin position="145"/>
        <end position="272"/>
    </location>
</feature>
<comment type="similarity">
    <text evidence="2 8">Belongs to the DHHC palmitoyltransferase family.</text>
</comment>
<dbReference type="GO" id="GO:0019706">
    <property type="term" value="F:protein-cysteine S-palmitoyltransferase activity"/>
    <property type="evidence" value="ECO:0007669"/>
    <property type="project" value="UniProtKB-EC"/>
</dbReference>
<gene>
    <name evidence="11" type="ORF">VNO78_10444</name>
</gene>
<reference evidence="11 12" key="1">
    <citation type="submission" date="2024-01" db="EMBL/GenBank/DDBJ databases">
        <title>The genomes of 5 underutilized Papilionoideae crops provide insights into root nodulation and disease resistanc.</title>
        <authorList>
            <person name="Jiang F."/>
        </authorList>
    </citation>
    <scope>NUCLEOTIDE SEQUENCE [LARGE SCALE GENOMIC DNA]</scope>
    <source>
        <strain evidence="11">DUOXIRENSHENG_FW03</strain>
        <tissue evidence="11">Leaves</tissue>
    </source>
</reference>
<dbReference type="AlphaFoldDB" id="A0AAN9XMR7"/>
<dbReference type="GO" id="GO:0005783">
    <property type="term" value="C:endoplasmic reticulum"/>
    <property type="evidence" value="ECO:0007669"/>
    <property type="project" value="TreeGrafter"/>
</dbReference>
<feature type="transmembrane region" description="Helical" evidence="8">
    <location>
        <begin position="74"/>
        <end position="94"/>
    </location>
</feature>
<evidence type="ECO:0000256" key="6">
    <source>
        <dbReference type="ARBA" id="ARBA00023136"/>
    </source>
</evidence>
<protein>
    <recommendedName>
        <fullName evidence="8">S-acyltransferase</fullName>
        <ecNumber evidence="8">2.3.1.225</ecNumber>
    </recommendedName>
    <alternativeName>
        <fullName evidence="8">Palmitoyltransferase</fullName>
    </alternativeName>
</protein>
<dbReference type="GO" id="GO:0006612">
    <property type="term" value="P:protein targeting to membrane"/>
    <property type="evidence" value="ECO:0007669"/>
    <property type="project" value="TreeGrafter"/>
</dbReference>
<evidence type="ECO:0000256" key="5">
    <source>
        <dbReference type="ARBA" id="ARBA00022989"/>
    </source>
</evidence>
<evidence type="ECO:0000259" key="10">
    <source>
        <dbReference type="Pfam" id="PF01529"/>
    </source>
</evidence>
<dbReference type="PANTHER" id="PTHR22883:SF130">
    <property type="entry name" value="S-ACYLTRANSFERASE"/>
    <property type="match status" value="1"/>
</dbReference>
<evidence type="ECO:0000256" key="1">
    <source>
        <dbReference type="ARBA" id="ARBA00004127"/>
    </source>
</evidence>
<evidence type="ECO:0000256" key="2">
    <source>
        <dbReference type="ARBA" id="ARBA00008574"/>
    </source>
</evidence>
<evidence type="ECO:0000256" key="4">
    <source>
        <dbReference type="ARBA" id="ARBA00022692"/>
    </source>
</evidence>
<evidence type="ECO:0000256" key="3">
    <source>
        <dbReference type="ARBA" id="ARBA00022679"/>
    </source>
</evidence>
<evidence type="ECO:0000256" key="8">
    <source>
        <dbReference type="RuleBase" id="RU079119"/>
    </source>
</evidence>
<keyword evidence="7 8" id="KW-0012">Acyltransferase</keyword>
<feature type="region of interest" description="Disordered" evidence="9">
    <location>
        <begin position="103"/>
        <end position="123"/>
    </location>
</feature>
<evidence type="ECO:0000313" key="11">
    <source>
        <dbReference type="EMBL" id="KAK7399264.1"/>
    </source>
</evidence>
<dbReference type="PROSITE" id="PS50216">
    <property type="entry name" value="DHHC"/>
    <property type="match status" value="1"/>
</dbReference>
<dbReference type="GO" id="GO:0005794">
    <property type="term" value="C:Golgi apparatus"/>
    <property type="evidence" value="ECO:0007669"/>
    <property type="project" value="TreeGrafter"/>
</dbReference>
<dbReference type="Pfam" id="PF01529">
    <property type="entry name" value="DHHC"/>
    <property type="match status" value="1"/>
</dbReference>
<comment type="domain">
    <text evidence="8">The DHHC domain is required for palmitoyltransferase activity.</text>
</comment>
<sequence length="426" mass="48478">MQPPPENPDSGDTSLVRTYRVWQGSNVFLFGGRLIFGPDVKSIFISIFLIISPVAVFCALVARKLLDHFPHHSGWSIMGLLIALTLFVLITLLVTSGRDPGIVPRNAQPPKPGEHQWTENSNNRQLSLSRFPRTKDAIVNGISVKIKYCDTCMLYRPLRASHCSVCDNCVERFDHHCPWVGQCIGLRNYRFYYMFVFSATLLCLYVHVFCWIYIVKIKNSEEISIWKAMSKTIASIVLIIYTFGCVWFVGGLTVFHTYLISTNQSTYENFKYRYDPQTNPYNRGIVKNFKEVFCTTIPPSKNNFRHKVPREPLDSYRRTSISPFSPMMKSTTRGMELVGNSIYNAQDEEESNYRDGFENESRSKDSESKDSGLTDRSLDLSRILHTEGVEGHESSFRHTPEVQDSITEVGESNRAAAPSNSTIAIV</sequence>
<feature type="compositionally biased region" description="Basic and acidic residues" evidence="9">
    <location>
        <begin position="351"/>
        <end position="378"/>
    </location>
</feature>
<comment type="catalytic activity">
    <reaction evidence="8">
        <text>L-cysteinyl-[protein] + hexadecanoyl-CoA = S-hexadecanoyl-L-cysteinyl-[protein] + CoA</text>
        <dbReference type="Rhea" id="RHEA:36683"/>
        <dbReference type="Rhea" id="RHEA-COMP:10131"/>
        <dbReference type="Rhea" id="RHEA-COMP:11032"/>
        <dbReference type="ChEBI" id="CHEBI:29950"/>
        <dbReference type="ChEBI" id="CHEBI:57287"/>
        <dbReference type="ChEBI" id="CHEBI:57379"/>
        <dbReference type="ChEBI" id="CHEBI:74151"/>
        <dbReference type="EC" id="2.3.1.225"/>
    </reaction>
</comment>
<comment type="subcellular location">
    <subcellularLocation>
        <location evidence="1">Endomembrane system</location>
        <topology evidence="1">Multi-pass membrane protein</topology>
    </subcellularLocation>
</comment>
<evidence type="ECO:0000256" key="9">
    <source>
        <dbReference type="SAM" id="MobiDB-lite"/>
    </source>
</evidence>
<feature type="transmembrane region" description="Helical" evidence="8">
    <location>
        <begin position="43"/>
        <end position="62"/>
    </location>
</feature>
<proteinExistence type="inferred from homology"/>
<feature type="region of interest" description="Disordered" evidence="9">
    <location>
        <begin position="344"/>
        <end position="378"/>
    </location>
</feature>
<dbReference type="InterPro" id="IPR001594">
    <property type="entry name" value="Palmitoyltrfase_DHHC"/>
</dbReference>
<dbReference type="EC" id="2.3.1.225" evidence="8"/>
<dbReference type="Proteomes" id="UP001386955">
    <property type="component" value="Unassembled WGS sequence"/>
</dbReference>